<dbReference type="SUPFAM" id="SSF51735">
    <property type="entry name" value="NAD(P)-binding Rossmann-fold domains"/>
    <property type="match status" value="1"/>
</dbReference>
<keyword evidence="2" id="KW-1185">Reference proteome</keyword>
<dbReference type="Proteomes" id="UP000785200">
    <property type="component" value="Unassembled WGS sequence"/>
</dbReference>
<dbReference type="Pfam" id="PF00106">
    <property type="entry name" value="adh_short"/>
    <property type="match status" value="1"/>
</dbReference>
<protein>
    <submittedName>
        <fullName evidence="1">Reductase</fullName>
    </submittedName>
</protein>
<proteinExistence type="predicted"/>
<dbReference type="PANTHER" id="PTHR42820">
    <property type="entry name" value="SHORT-CHAIN DEHYDROGENASE REDUCTASE"/>
    <property type="match status" value="1"/>
</dbReference>
<evidence type="ECO:0000313" key="1">
    <source>
        <dbReference type="EMBL" id="KAG0650874.1"/>
    </source>
</evidence>
<dbReference type="AlphaFoldDB" id="A0A9P6VNE2"/>
<dbReference type="PANTHER" id="PTHR42820:SF1">
    <property type="entry name" value="SHORT-CHAIN DEHYDROGENASE_REDUCTASE FAMILY PROTEIN"/>
    <property type="match status" value="1"/>
</dbReference>
<organism evidence="1 2">
    <name type="scientific">Hyphodiscus hymeniophilus</name>
    <dbReference type="NCBI Taxonomy" id="353542"/>
    <lineage>
        <taxon>Eukaryota</taxon>
        <taxon>Fungi</taxon>
        <taxon>Dikarya</taxon>
        <taxon>Ascomycota</taxon>
        <taxon>Pezizomycotina</taxon>
        <taxon>Leotiomycetes</taxon>
        <taxon>Helotiales</taxon>
        <taxon>Hyphodiscaceae</taxon>
        <taxon>Hyphodiscus</taxon>
    </lineage>
</organism>
<evidence type="ECO:0000313" key="2">
    <source>
        <dbReference type="Proteomes" id="UP000785200"/>
    </source>
</evidence>
<sequence>MAPRLSGRVAIVTGASSGIGRAIALAYAAEGASVMCSDLQPNSREEKIKATHELILEQGGKASFLKTDVTDEAQVEAVVSVTVKRFGRLDMQAFKIWTEINTS</sequence>
<dbReference type="OrthoDB" id="417891at2759"/>
<dbReference type="InterPro" id="IPR002347">
    <property type="entry name" value="SDR_fam"/>
</dbReference>
<gene>
    <name evidence="1" type="ORF">D0Z07_2208</name>
</gene>
<comment type="caution">
    <text evidence="1">The sequence shown here is derived from an EMBL/GenBank/DDBJ whole genome shotgun (WGS) entry which is preliminary data.</text>
</comment>
<name>A0A9P6VNE2_9HELO</name>
<dbReference type="InterPro" id="IPR036291">
    <property type="entry name" value="NAD(P)-bd_dom_sf"/>
</dbReference>
<dbReference type="EMBL" id="VNKQ01000005">
    <property type="protein sequence ID" value="KAG0650874.1"/>
    <property type="molecule type" value="Genomic_DNA"/>
</dbReference>
<dbReference type="Gene3D" id="3.40.50.720">
    <property type="entry name" value="NAD(P)-binding Rossmann-like Domain"/>
    <property type="match status" value="1"/>
</dbReference>
<reference evidence="1" key="1">
    <citation type="submission" date="2019-07" db="EMBL/GenBank/DDBJ databases">
        <title>Hyphodiscus hymeniophilus genome sequencing and assembly.</title>
        <authorList>
            <person name="Kramer G."/>
            <person name="Nodwell J."/>
        </authorList>
    </citation>
    <scope>NUCLEOTIDE SEQUENCE</scope>
    <source>
        <strain evidence="1">ATCC 34498</strain>
    </source>
</reference>
<accession>A0A9P6VNE2</accession>